<dbReference type="HOGENOM" id="CLU_006109_0_0_1"/>
<dbReference type="GO" id="GO:0000917">
    <property type="term" value="P:division septum assembly"/>
    <property type="evidence" value="ECO:0007669"/>
    <property type="project" value="TreeGrafter"/>
</dbReference>
<feature type="compositionally biased region" description="Low complexity" evidence="1">
    <location>
        <begin position="493"/>
        <end position="511"/>
    </location>
</feature>
<dbReference type="InParanoid" id="F8Q8I9"/>
<reference evidence="3" key="1">
    <citation type="journal article" date="2011" name="Science">
        <title>The plant cell wall-decomposing machinery underlies the functional diversity of forest fungi.</title>
        <authorList>
            <person name="Eastwood D.C."/>
            <person name="Floudas D."/>
            <person name="Binder M."/>
            <person name="Majcherczyk A."/>
            <person name="Schneider P."/>
            <person name="Aerts A."/>
            <person name="Asiegbu F.O."/>
            <person name="Baker S.E."/>
            <person name="Barry K."/>
            <person name="Bendiksby M."/>
            <person name="Blumentritt M."/>
            <person name="Coutinho P.M."/>
            <person name="Cullen D."/>
            <person name="de Vries R.P."/>
            <person name="Gathman A."/>
            <person name="Goodell B."/>
            <person name="Henrissat B."/>
            <person name="Ihrmark K."/>
            <person name="Kauserud H."/>
            <person name="Kohler A."/>
            <person name="LaButti K."/>
            <person name="Lapidus A."/>
            <person name="Lavin J.L."/>
            <person name="Lee Y.-H."/>
            <person name="Lindquist E."/>
            <person name="Lilly W."/>
            <person name="Lucas S."/>
            <person name="Morin E."/>
            <person name="Murat C."/>
            <person name="Oguiza J.A."/>
            <person name="Park J."/>
            <person name="Pisabarro A.G."/>
            <person name="Riley R."/>
            <person name="Rosling A."/>
            <person name="Salamov A."/>
            <person name="Schmidt O."/>
            <person name="Schmutz J."/>
            <person name="Skrede I."/>
            <person name="Stenlid J."/>
            <person name="Wiebenga A."/>
            <person name="Xie X."/>
            <person name="Kuees U."/>
            <person name="Hibbett D.S."/>
            <person name="Hoffmeister D."/>
            <person name="Hoegberg N."/>
            <person name="Martin F."/>
            <person name="Grigoriev I.V."/>
            <person name="Watkinson S.C."/>
        </authorList>
    </citation>
    <scope>NUCLEOTIDE SEQUENCE [LARGE SCALE GENOMIC DNA]</scope>
    <source>
        <strain evidence="3">strain S7.3</strain>
    </source>
</reference>
<feature type="region of interest" description="Disordered" evidence="1">
    <location>
        <begin position="588"/>
        <end position="631"/>
    </location>
</feature>
<dbReference type="eggNOG" id="ENOG502S219">
    <property type="taxonomic scope" value="Eukaryota"/>
</dbReference>
<dbReference type="PANTHER" id="PTHR36419:SF1">
    <property type="entry name" value="RHO1 GEF LOCALIZING PROTEIN 1"/>
    <property type="match status" value="1"/>
</dbReference>
<dbReference type="InterPro" id="IPR014752">
    <property type="entry name" value="Arrestin-like_C"/>
</dbReference>
<evidence type="ECO:0000256" key="1">
    <source>
        <dbReference type="SAM" id="MobiDB-lite"/>
    </source>
</evidence>
<accession>F8Q8I9</accession>
<feature type="region of interest" description="Disordered" evidence="1">
    <location>
        <begin position="543"/>
        <end position="570"/>
    </location>
</feature>
<feature type="region of interest" description="Disordered" evidence="1">
    <location>
        <begin position="644"/>
        <end position="674"/>
    </location>
</feature>
<evidence type="ECO:0000313" key="3">
    <source>
        <dbReference type="Proteomes" id="UP000008063"/>
    </source>
</evidence>
<dbReference type="OrthoDB" id="4001642at2759"/>
<evidence type="ECO:0008006" key="4">
    <source>
        <dbReference type="Google" id="ProtNLM"/>
    </source>
</evidence>
<feature type="compositionally biased region" description="Polar residues" evidence="1">
    <location>
        <begin position="715"/>
        <end position="727"/>
    </location>
</feature>
<dbReference type="Gene3D" id="2.60.40.640">
    <property type="match status" value="1"/>
</dbReference>
<dbReference type="InterPro" id="IPR053060">
    <property type="entry name" value="Cytokinesis_Signaling_Reg"/>
</dbReference>
<feature type="compositionally biased region" description="Pro residues" evidence="1">
    <location>
        <begin position="890"/>
        <end position="902"/>
    </location>
</feature>
<dbReference type="EMBL" id="GL945485">
    <property type="protein sequence ID" value="EGN95877.1"/>
    <property type="molecule type" value="Genomic_DNA"/>
</dbReference>
<feature type="compositionally biased region" description="Pro residues" evidence="1">
    <location>
        <begin position="776"/>
        <end position="789"/>
    </location>
</feature>
<dbReference type="AlphaFoldDB" id="F8Q8I9"/>
<gene>
    <name evidence="2" type="ORF">SERLA73DRAFT_76928</name>
</gene>
<sequence>MSQVKLALQPPPNVDFVIGYPGIPPGARDRPQAAVKGAVEVRVGPQGVKAKWVRVELKKIETLPGGGQANSYYDHVGPSPIHLWQSSEEYKMLLSQDFPFYIRIPESIPPSIALEKGAGIRYELVATVCTLGKKGFFRRRKSLVTTTSAIITIDKHELHSTWPVYSQPDSRRASHDGVHLIIERSHTCFGPGDRVSVMAVVKSDSVHTVILRGFEFALVETTIFRPGPYASGKKGGPDKKTNIIGDQKVPVNATLYGGAQHKAELGCLIPNTHTTTSLNAARHIDITYSIVVMAWLATGQVIKLELPVIVSNWPRSVSLEAVRRIGNAPSLSLQQHAAAVPVVPAMTRSTHAPTSSIVSDDLYTTTKSDGTHGVASSIQYNTAPTNYKSDLKSTLQADEMGYGKPTALPAATIDHVGYASPGSVTAGSVRARPSVRSQAETASRLEATPRPTTASTTGGRRRGSGAANTRSFLVTNMSEEDAAEARRDAEVTSQQSGRGPPSTPPSSGRPSHAAWPTSEDEKRELYEKARADVERVQGTAALAHTPSIGKTSPSPQSSPKPKSSSARMDQWVSAEQEKIRLFNHAKATAARMQAGAHSPPHSRSNSEANGSSSQAKPVSNSQSIPTISPGAALYQQAISSMNNALESNKGSRQPPASPSTGRSIPYYPSAEQEKAALKRYEQAKLAVDRIQTAQYASNDDISSSAPISYDALYPQTTGQSQSYTPVNNARGDMPPPFESSSSQQPAYINEKERLRRAYEIQDAAASSQQQQISPMPYTPPVHPYSPPPSLANNALSEKERLRRRYEEQDAAAMGQVLPPQPPPPRIANGARSSPRSPPMPPGGSGGGGFRPLTAAEEKAQLKARYEAEEQQGNGSIRQNSSTGHDSYTPAVPPPPPLAPRPPAEYIKETQEEDARVQSYIGNGLVMDDPHPYSASSLNGNGRQIALDMRPFTPFSIGLHGTEEGSPSLPGPPKFYSKNSY</sequence>
<feature type="compositionally biased region" description="Basic and acidic residues" evidence="1">
    <location>
        <begin position="855"/>
        <end position="867"/>
    </location>
</feature>
<proteinExistence type="predicted"/>
<feature type="compositionally biased region" description="Low complexity" evidence="1">
    <location>
        <begin position="448"/>
        <end position="458"/>
    </location>
</feature>
<name>F8Q8I9_SERL3</name>
<dbReference type="GO" id="GO:0000935">
    <property type="term" value="C:division septum"/>
    <property type="evidence" value="ECO:0007669"/>
    <property type="project" value="TreeGrafter"/>
</dbReference>
<feature type="compositionally biased region" description="Low complexity" evidence="1">
    <location>
        <begin position="552"/>
        <end position="565"/>
    </location>
</feature>
<feature type="region of interest" description="Disordered" evidence="1">
    <location>
        <begin position="957"/>
        <end position="980"/>
    </location>
</feature>
<feature type="region of interest" description="Disordered" evidence="1">
    <location>
        <begin position="715"/>
        <end position="745"/>
    </location>
</feature>
<feature type="compositionally biased region" description="Polar residues" evidence="1">
    <location>
        <begin position="614"/>
        <end position="626"/>
    </location>
</feature>
<dbReference type="OMA" id="HTCYGPG"/>
<organism evidence="3">
    <name type="scientific">Serpula lacrymans var. lacrymans (strain S7.3)</name>
    <name type="common">Dry rot fungus</name>
    <dbReference type="NCBI Taxonomy" id="936435"/>
    <lineage>
        <taxon>Eukaryota</taxon>
        <taxon>Fungi</taxon>
        <taxon>Dikarya</taxon>
        <taxon>Basidiomycota</taxon>
        <taxon>Agaricomycotina</taxon>
        <taxon>Agaricomycetes</taxon>
        <taxon>Agaricomycetidae</taxon>
        <taxon>Boletales</taxon>
        <taxon>Coniophorineae</taxon>
        <taxon>Serpulaceae</taxon>
        <taxon>Serpula</taxon>
    </lineage>
</organism>
<dbReference type="Proteomes" id="UP000008063">
    <property type="component" value="Unassembled WGS sequence"/>
</dbReference>
<keyword evidence="3" id="KW-1185">Reference proteome</keyword>
<feature type="compositionally biased region" description="Basic and acidic residues" evidence="1">
    <location>
        <begin position="796"/>
        <end position="807"/>
    </location>
</feature>
<dbReference type="PANTHER" id="PTHR36419">
    <property type="entry name" value="ARRESTIN FAMILY PROTEIN 1"/>
    <property type="match status" value="1"/>
</dbReference>
<feature type="compositionally biased region" description="Polar residues" evidence="1">
    <location>
        <begin position="468"/>
        <end position="477"/>
    </location>
</feature>
<evidence type="ECO:0000313" key="2">
    <source>
        <dbReference type="EMBL" id="EGN95877.1"/>
    </source>
</evidence>
<feature type="region of interest" description="Disordered" evidence="1">
    <location>
        <begin position="761"/>
        <end position="913"/>
    </location>
</feature>
<feature type="region of interest" description="Disordered" evidence="1">
    <location>
        <begin position="424"/>
        <end position="525"/>
    </location>
</feature>
<feature type="compositionally biased region" description="Low complexity" evidence="1">
    <location>
        <begin position="602"/>
        <end position="613"/>
    </location>
</feature>
<feature type="compositionally biased region" description="Polar residues" evidence="1">
    <location>
        <begin position="870"/>
        <end position="885"/>
    </location>
</feature>
<protein>
    <recommendedName>
        <fullName evidence="4">Arrestin C-terminal-like domain-containing protein</fullName>
    </recommendedName>
</protein>
<feature type="compositionally biased region" description="Low complexity" evidence="1">
    <location>
        <begin position="761"/>
        <end position="775"/>
    </location>
</feature>